<organism evidence="1 2">
    <name type="scientific">Arthrobacter nitrophenolicus</name>
    <dbReference type="NCBI Taxonomy" id="683150"/>
    <lineage>
        <taxon>Bacteria</taxon>
        <taxon>Bacillati</taxon>
        <taxon>Actinomycetota</taxon>
        <taxon>Actinomycetes</taxon>
        <taxon>Micrococcales</taxon>
        <taxon>Micrococcaceae</taxon>
        <taxon>Arthrobacter</taxon>
    </lineage>
</organism>
<dbReference type="Proteomes" id="UP001549207">
    <property type="component" value="Unassembled WGS sequence"/>
</dbReference>
<comment type="caution">
    <text evidence="1">The sequence shown here is derived from an EMBL/GenBank/DDBJ whole genome shotgun (WGS) entry which is preliminary data.</text>
</comment>
<keyword evidence="1" id="KW-0489">Methyltransferase</keyword>
<sequence>MRKRDATAVELMDLPDCDARRLDNTYRQFGVVNRVLGGWRRLYRRELRPLLAVQPVRVLDIGSGGGDLAVMLARWARRDGLSLSITGIDPDPRAASFAQKRPPVQGVEFRQAHSADEVVAGRTYDVVISNHVLHHLPAEELRTLLAHSEVLAGTKVLHNDLRRSPAAFTLFGMAALPFRGSYIRVDGLTSIRRSYTPAELSALAPPGWTVERSAAFHQVLTYRQG</sequence>
<accession>A0ACC6TIL0</accession>
<reference evidence="1" key="1">
    <citation type="submission" date="2024-06" db="EMBL/GenBank/DDBJ databases">
        <title>Genomic Encyclopedia of Type Strains, Phase IV (KMG-IV): sequencing the most valuable type-strain genomes for metagenomic binning, comparative biology and taxonomic classification.</title>
        <authorList>
            <person name="Goeker M."/>
        </authorList>
    </citation>
    <scope>NUCLEOTIDE SEQUENCE</scope>
    <source>
        <strain evidence="1">SJCon</strain>
    </source>
</reference>
<keyword evidence="1" id="KW-0808">Transferase</keyword>
<evidence type="ECO:0000313" key="1">
    <source>
        <dbReference type="EMBL" id="MET3773500.1"/>
    </source>
</evidence>
<keyword evidence="2" id="KW-1185">Reference proteome</keyword>
<evidence type="ECO:0000313" key="2">
    <source>
        <dbReference type="Proteomes" id="UP001549207"/>
    </source>
</evidence>
<gene>
    <name evidence="1" type="ORF">ABIC98_003165</name>
</gene>
<dbReference type="EMBL" id="JBEPNJ010000015">
    <property type="protein sequence ID" value="MET3773500.1"/>
    <property type="molecule type" value="Genomic_DNA"/>
</dbReference>
<protein>
    <submittedName>
        <fullName evidence="1">2-polyprenyl-3-methyl-5-hydroxy-6-metoxy-1, 4-benzoquinol methylase</fullName>
    </submittedName>
</protein>
<name>A0ACC6TIL0_9MICC</name>
<proteinExistence type="predicted"/>